<feature type="region of interest" description="Disordered" evidence="1">
    <location>
        <begin position="696"/>
        <end position="741"/>
    </location>
</feature>
<feature type="compositionally biased region" description="Low complexity" evidence="1">
    <location>
        <begin position="1568"/>
        <end position="1581"/>
    </location>
</feature>
<feature type="compositionally biased region" description="Polar residues" evidence="1">
    <location>
        <begin position="507"/>
        <end position="545"/>
    </location>
</feature>
<name>A0A8J4TPP0_9TREM</name>
<feature type="compositionally biased region" description="Polar residues" evidence="1">
    <location>
        <begin position="1427"/>
        <end position="1437"/>
    </location>
</feature>
<feature type="region of interest" description="Disordered" evidence="1">
    <location>
        <begin position="1462"/>
        <end position="1585"/>
    </location>
</feature>
<feature type="region of interest" description="Disordered" evidence="1">
    <location>
        <begin position="1338"/>
        <end position="1444"/>
    </location>
</feature>
<feature type="compositionally biased region" description="Polar residues" evidence="1">
    <location>
        <begin position="874"/>
        <end position="893"/>
    </location>
</feature>
<gene>
    <name evidence="2" type="ORF">PHET_02881</name>
</gene>
<accession>A0A8J4TPP0</accession>
<dbReference type="Proteomes" id="UP000748531">
    <property type="component" value="Unassembled WGS sequence"/>
</dbReference>
<feature type="region of interest" description="Disordered" evidence="1">
    <location>
        <begin position="939"/>
        <end position="975"/>
    </location>
</feature>
<feature type="compositionally biased region" description="Low complexity" evidence="1">
    <location>
        <begin position="586"/>
        <end position="602"/>
    </location>
</feature>
<feature type="compositionally biased region" description="Low complexity" evidence="1">
    <location>
        <begin position="1525"/>
        <end position="1540"/>
    </location>
</feature>
<proteinExistence type="predicted"/>
<feature type="region of interest" description="Disordered" evidence="1">
    <location>
        <begin position="1105"/>
        <end position="1130"/>
    </location>
</feature>
<sequence length="1729" mass="185656">MAARSTLIVAGRMDGILSRDRLSKLLFNCLISAFGEEAPGADVEFAQLAAKFVKPTQDGESWLLYETFLALLAYQPNGVGLSTSNAATSIHLVRVQYNPTAEQFRVALREAMSHAVNAGRVSQTEASIDGRVHVIYTGKVLAQTGDWLLADCSLAGHQVVSWLDGEAARVWWPQIDKFPNTGDRLHVHLFTPLAGLGTCWPMNKNGHPQTLLSHVDVRLVRLTLSIEGSWRSNGKLVTLDPVHTASYDGTRSFVQLCMDQHQATLLQLTFNDPPLGCALSAQRPALYIFPGGGLTSQASALLSIQGFTMLLGGSYTAQAPPNWWTMARNLPKLDAILYPDWTAPNLLSYRFVTELLQTDTSESGVIGELLLPPSCLSSNEPTNELLLTPPDSNENQAKQQSAWATNNLASENLPSSMVLYSKLGWGELNLQPLAQRAGLVLLWKSSSCQQTSNSSPPLSILLPSTQLTSATPVQGLGRLLKALANVPHLGRGPATTKRTEKPAPGTTVKSSGRTPLSKVSATGSVPTPNKPVSSTRPLTATQRTTHVPAKSATTHPPKRPLSATASPPKRPATVTNEVRSQARLVTSAAPKPAASKTTPTAPLKQPTAKSKAPTTADRLSTHANLVASKQAPAATKPSPKTKTPTTLPVTKELQEAPTHKPTAKSPITETNRVVKPSDNAEQLNEQLRDSLELAPMDPLTSGWQSIEHSGPVQPSLPPAAPQSTAQPELSIPPALDSKQPPVQELGDYYKVHKFERFNEADEAVLDDLHTSLVHNEFATIETSAPDDNLVDHPTTSTEELSSENERVAHDADLTDMSKSPDVVEQAQFESPVSIPPPIDHSVASVLKLIDPAVVESYQDGLHLAEAVDTEQVRGRNSSSELHSPVRSDTNLSGGSFEANEAIAAHPERGESQDVVGSATDPPPDYAVNLLSCAPTNVGMEDEAHQSSGTHFSLSDRSPHAVQDAQSFSRDHSPDFEEGLADQHVLSESDREYAAGMVQELLSADSQSGVHDGVSAKSAEEVSEYLGGAPEGSFSEGHVELSASLEHPASSPVLEAHSPEDTVLDYEVSQSSFSHEAPDDVKPIIDKPYCSPFEAVNLNEANIHESEHPDHVGEKPAAAQSSQREGSDISDVETNDREFWLSGTPTQPRSQYSPAASFNQPVNRELPSHAVHPEQNVQVSATYPYSNEHVERNEGIFEEPAEAESSPDNMGGALYLSDQPSRVSVDSLDKGCGLDQSFEDHVAADSTIDFETHGEPLSKEPSPLSERPASEREHLADSTTVGDGQTDVKETTAFAPIGFDQLLSVDPSGDHSMEQMNLGSPLSDTSVDSVVHNIDPNRFTKEMTGDSPMDDNHSLVTSSQPGLVDSQQHLDTPSDPHQTHIGFDVYSNGIESHQLFTNGDGKSANGFHGLPADDESTNGHQDYPATDPLSQSEFSPKQISKDMPDLPSGFDAVSSWNPVTEETMMADGGKKSPYPKYDIDLPGEQFGATQSLSSDSLGHQGQPHSGGPATNVDSPLDQFDPVHAWGQPQGLPAPTLPTTGPKGSATKLNQPGRPAATGRLTTMSKLSGTPPDKAAPTNATAPPTLPPGPPVYLDLIWVPAYLTRVPHNLAVEFFSRVRAQTYVISGEALHPMIGEALLEGKTKWDPKDVEKLCRTQNSGNAAAVITVLPTTEPYEWSCWLRTPCGRLDRETGESRLQANGFHVLPAASLCDIEYSAGNVAFRCEGVRVDF</sequence>
<dbReference type="OrthoDB" id="5371837at2759"/>
<dbReference type="EMBL" id="LUCH01001083">
    <property type="protein sequence ID" value="KAF5403709.1"/>
    <property type="molecule type" value="Genomic_DNA"/>
</dbReference>
<feature type="region of interest" description="Disordered" evidence="1">
    <location>
        <begin position="784"/>
        <end position="804"/>
    </location>
</feature>
<feature type="compositionally biased region" description="Polar residues" evidence="1">
    <location>
        <begin position="1486"/>
        <end position="1502"/>
    </location>
</feature>
<comment type="caution">
    <text evidence="2">The sequence shown here is derived from an EMBL/GenBank/DDBJ whole genome shotgun (WGS) entry which is preliminary data.</text>
</comment>
<reference evidence="2" key="1">
    <citation type="submission" date="2019-05" db="EMBL/GenBank/DDBJ databases">
        <title>Annotation for the trematode Paragonimus heterotremus.</title>
        <authorList>
            <person name="Choi Y.-J."/>
        </authorList>
    </citation>
    <scope>NUCLEOTIDE SEQUENCE</scope>
    <source>
        <strain evidence="2">LC</strain>
    </source>
</reference>
<evidence type="ECO:0000256" key="1">
    <source>
        <dbReference type="SAM" id="MobiDB-lite"/>
    </source>
</evidence>
<evidence type="ECO:0000313" key="2">
    <source>
        <dbReference type="EMBL" id="KAF5403709.1"/>
    </source>
</evidence>
<organism evidence="2 3">
    <name type="scientific">Paragonimus heterotremus</name>
    <dbReference type="NCBI Taxonomy" id="100268"/>
    <lineage>
        <taxon>Eukaryota</taxon>
        <taxon>Metazoa</taxon>
        <taxon>Spiralia</taxon>
        <taxon>Lophotrochozoa</taxon>
        <taxon>Platyhelminthes</taxon>
        <taxon>Trematoda</taxon>
        <taxon>Digenea</taxon>
        <taxon>Plagiorchiida</taxon>
        <taxon>Troglotremata</taxon>
        <taxon>Troglotrematidae</taxon>
        <taxon>Paragonimus</taxon>
    </lineage>
</organism>
<feature type="compositionally biased region" description="Polar residues" evidence="1">
    <location>
        <begin position="945"/>
        <end position="955"/>
    </location>
</feature>
<feature type="compositionally biased region" description="Low complexity" evidence="1">
    <location>
        <begin position="627"/>
        <end position="646"/>
    </location>
</feature>
<feature type="region of interest" description="Disordered" evidence="1">
    <location>
        <begin position="1020"/>
        <end position="1040"/>
    </location>
</feature>
<feature type="region of interest" description="Disordered" evidence="1">
    <location>
        <begin position="868"/>
        <end position="926"/>
    </location>
</feature>
<feature type="region of interest" description="Disordered" evidence="1">
    <location>
        <begin position="487"/>
        <end position="680"/>
    </location>
</feature>
<feature type="region of interest" description="Disordered" evidence="1">
    <location>
        <begin position="1248"/>
        <end position="1286"/>
    </location>
</feature>
<feature type="compositionally biased region" description="Polar residues" evidence="1">
    <location>
        <begin position="1353"/>
        <end position="1370"/>
    </location>
</feature>
<protein>
    <submittedName>
        <fullName evidence="2">Uncharacterized protein</fullName>
    </submittedName>
</protein>
<keyword evidence="3" id="KW-1185">Reference proteome</keyword>
<evidence type="ECO:0000313" key="3">
    <source>
        <dbReference type="Proteomes" id="UP000748531"/>
    </source>
</evidence>